<evidence type="ECO:0000313" key="3">
    <source>
        <dbReference type="EMBL" id="WQD38439.1"/>
    </source>
</evidence>
<organism evidence="3 4">
    <name type="scientific">Niabella yanshanensis</name>
    <dbReference type="NCBI Taxonomy" id="577386"/>
    <lineage>
        <taxon>Bacteria</taxon>
        <taxon>Pseudomonadati</taxon>
        <taxon>Bacteroidota</taxon>
        <taxon>Chitinophagia</taxon>
        <taxon>Chitinophagales</taxon>
        <taxon>Chitinophagaceae</taxon>
        <taxon>Niabella</taxon>
    </lineage>
</organism>
<feature type="transmembrane region" description="Helical" evidence="2">
    <location>
        <begin position="34"/>
        <end position="52"/>
    </location>
</feature>
<keyword evidence="2" id="KW-1133">Transmembrane helix</keyword>
<accession>A0ABZ0W677</accession>
<evidence type="ECO:0000256" key="2">
    <source>
        <dbReference type="SAM" id="Phobius"/>
    </source>
</evidence>
<name>A0ABZ0W677_9BACT</name>
<protein>
    <submittedName>
        <fullName evidence="3">DUF1003 domain-containing protein</fullName>
    </submittedName>
</protein>
<evidence type="ECO:0000313" key="4">
    <source>
        <dbReference type="Proteomes" id="UP001325680"/>
    </source>
</evidence>
<keyword evidence="2" id="KW-0472">Membrane</keyword>
<dbReference type="InterPro" id="IPR010406">
    <property type="entry name" value="DUF1003"/>
</dbReference>
<dbReference type="Pfam" id="PF06210">
    <property type="entry name" value="DUF1003"/>
    <property type="match status" value="1"/>
</dbReference>
<feature type="transmembrane region" description="Helical" evidence="2">
    <location>
        <begin position="58"/>
        <end position="77"/>
    </location>
</feature>
<dbReference type="EMBL" id="CP139960">
    <property type="protein sequence ID" value="WQD38439.1"/>
    <property type="molecule type" value="Genomic_DNA"/>
</dbReference>
<evidence type="ECO:0000256" key="1">
    <source>
        <dbReference type="SAM" id="MobiDB-lite"/>
    </source>
</evidence>
<dbReference type="SUPFAM" id="SSF58100">
    <property type="entry name" value="Bacterial hemolysins"/>
    <property type="match status" value="1"/>
</dbReference>
<keyword evidence="2" id="KW-0812">Transmembrane</keyword>
<proteinExistence type="predicted"/>
<keyword evidence="4" id="KW-1185">Reference proteome</keyword>
<sequence>MQQKDTHTLGERNRERLERIADVATRWIGSTPSLAVHTLLFITAFALPPLHIVSFDKMLLVLTTIVSLEAIYLAIFIQMSVNKNSKDIEEIQEDVEEIQEDIEEIQEDVEEIQEDVEELQEEMDDEPKDDTLPSATQHTEAQNRTDKIIQIQELIIRLQQEVELLKSEKG</sequence>
<gene>
    <name evidence="3" type="ORF">U0035_22450</name>
</gene>
<dbReference type="Proteomes" id="UP001325680">
    <property type="component" value="Chromosome"/>
</dbReference>
<dbReference type="Gene3D" id="1.20.5.190">
    <property type="match status" value="1"/>
</dbReference>
<dbReference type="RefSeq" id="WP_114791456.1">
    <property type="nucleotide sequence ID" value="NZ_CP139960.1"/>
</dbReference>
<feature type="compositionally biased region" description="Acidic residues" evidence="1">
    <location>
        <begin position="115"/>
        <end position="128"/>
    </location>
</feature>
<feature type="region of interest" description="Disordered" evidence="1">
    <location>
        <begin position="115"/>
        <end position="144"/>
    </location>
</feature>
<reference evidence="3 4" key="1">
    <citation type="submission" date="2023-12" db="EMBL/GenBank/DDBJ databases">
        <title>Genome sequencing and assembly of bacterial species from a model synthetic community.</title>
        <authorList>
            <person name="Hogle S.L."/>
        </authorList>
    </citation>
    <scope>NUCLEOTIDE SEQUENCE [LARGE SCALE GENOMIC DNA]</scope>
    <source>
        <strain evidence="3 4">HAMBI_3031</strain>
    </source>
</reference>